<dbReference type="GO" id="GO:0015629">
    <property type="term" value="C:actin cytoskeleton"/>
    <property type="evidence" value="ECO:0007669"/>
    <property type="project" value="InterPro"/>
</dbReference>
<comment type="similarity">
    <text evidence="1">Belongs to the actin-binding proteins ADF family.</text>
</comment>
<proteinExistence type="inferred from homology"/>
<dbReference type="AlphaFoldDB" id="A0A8T3E5A9"/>
<evidence type="ECO:0000256" key="2">
    <source>
        <dbReference type="ARBA" id="ARBA00023203"/>
    </source>
</evidence>
<dbReference type="Gene3D" id="3.40.20.10">
    <property type="entry name" value="Severin"/>
    <property type="match status" value="1"/>
</dbReference>
<organism evidence="4 5">
    <name type="scientific">Albula goreensis</name>
    <dbReference type="NCBI Taxonomy" id="1534307"/>
    <lineage>
        <taxon>Eukaryota</taxon>
        <taxon>Metazoa</taxon>
        <taxon>Chordata</taxon>
        <taxon>Craniata</taxon>
        <taxon>Vertebrata</taxon>
        <taxon>Euteleostomi</taxon>
        <taxon>Actinopterygii</taxon>
        <taxon>Neopterygii</taxon>
        <taxon>Teleostei</taxon>
        <taxon>Albuliformes</taxon>
        <taxon>Albulidae</taxon>
        <taxon>Albula</taxon>
    </lineage>
</organism>
<gene>
    <name evidence="4" type="ORF">AGOR_G00020280</name>
</gene>
<accession>A0A8T3E5A9</accession>
<evidence type="ECO:0000259" key="3">
    <source>
        <dbReference type="PROSITE" id="PS51263"/>
    </source>
</evidence>
<dbReference type="CDD" id="cd11286">
    <property type="entry name" value="ADF_cofilin_like"/>
    <property type="match status" value="1"/>
</dbReference>
<comment type="caution">
    <text evidence="4">The sequence shown here is derived from an EMBL/GenBank/DDBJ whole genome shotgun (WGS) entry which is preliminary data.</text>
</comment>
<dbReference type="InterPro" id="IPR029006">
    <property type="entry name" value="ADF-H/Gelsolin-like_dom_sf"/>
</dbReference>
<evidence type="ECO:0000313" key="5">
    <source>
        <dbReference type="Proteomes" id="UP000829720"/>
    </source>
</evidence>
<dbReference type="EMBL" id="JAERUA010000002">
    <property type="protein sequence ID" value="KAI1902837.1"/>
    <property type="molecule type" value="Genomic_DNA"/>
</dbReference>
<dbReference type="PROSITE" id="PS51263">
    <property type="entry name" value="ADF_H"/>
    <property type="match status" value="1"/>
</dbReference>
<protein>
    <recommendedName>
        <fullName evidence="3">ADF-H domain-containing protein</fullName>
    </recommendedName>
</protein>
<name>A0A8T3E5A9_9TELE</name>
<dbReference type="PRINTS" id="PR00006">
    <property type="entry name" value="COFILIN"/>
</dbReference>
<dbReference type="InterPro" id="IPR017904">
    <property type="entry name" value="ADF/Cofilin"/>
</dbReference>
<dbReference type="OrthoDB" id="10249245at2759"/>
<dbReference type="PANTHER" id="PTHR11913">
    <property type="entry name" value="COFILIN-RELATED"/>
    <property type="match status" value="1"/>
</dbReference>
<dbReference type="Proteomes" id="UP000829720">
    <property type="component" value="Unassembled WGS sequence"/>
</dbReference>
<dbReference type="Pfam" id="PF00241">
    <property type="entry name" value="Cofilin_ADF"/>
    <property type="match status" value="1"/>
</dbReference>
<feature type="domain" description="ADF-H" evidence="3">
    <location>
        <begin position="47"/>
        <end position="200"/>
    </location>
</feature>
<evidence type="ECO:0000313" key="4">
    <source>
        <dbReference type="EMBL" id="KAI1902837.1"/>
    </source>
</evidence>
<dbReference type="SMART" id="SM00102">
    <property type="entry name" value="ADF"/>
    <property type="match status" value="1"/>
</dbReference>
<keyword evidence="5" id="KW-1185">Reference proteome</keyword>
<dbReference type="GO" id="GO:0003779">
    <property type="term" value="F:actin binding"/>
    <property type="evidence" value="ECO:0007669"/>
    <property type="project" value="UniProtKB-KW"/>
</dbReference>
<dbReference type="GO" id="GO:0030042">
    <property type="term" value="P:actin filament depolymerization"/>
    <property type="evidence" value="ECO:0007669"/>
    <property type="project" value="InterPro"/>
</dbReference>
<dbReference type="InterPro" id="IPR002108">
    <property type="entry name" value="ADF-H"/>
</dbReference>
<evidence type="ECO:0000256" key="1">
    <source>
        <dbReference type="ARBA" id="ARBA00006844"/>
    </source>
</evidence>
<reference evidence="4" key="1">
    <citation type="submission" date="2021-01" db="EMBL/GenBank/DDBJ databases">
        <authorList>
            <person name="Zahm M."/>
            <person name="Roques C."/>
            <person name="Cabau C."/>
            <person name="Klopp C."/>
            <person name="Donnadieu C."/>
            <person name="Jouanno E."/>
            <person name="Lampietro C."/>
            <person name="Louis A."/>
            <person name="Herpin A."/>
            <person name="Echchiki A."/>
            <person name="Berthelot C."/>
            <person name="Parey E."/>
            <person name="Roest-Crollius H."/>
            <person name="Braasch I."/>
            <person name="Postlethwait J."/>
            <person name="Bobe J."/>
            <person name="Montfort J."/>
            <person name="Bouchez O."/>
            <person name="Begum T."/>
            <person name="Mejri S."/>
            <person name="Adams A."/>
            <person name="Chen W.-J."/>
            <person name="Guiguen Y."/>
        </authorList>
    </citation>
    <scope>NUCLEOTIDE SEQUENCE</scope>
    <source>
        <tissue evidence="4">Blood</tissue>
    </source>
</reference>
<keyword evidence="2" id="KW-0009">Actin-binding</keyword>
<sequence>MIMDSVTPERELSDFEKGVIDGALLAGASRARAIQIAMEASPVMASQVSRANVADDVVKVFNEMKAQKDKEGEEENSKRKKVVLFCLSEDKKSIVLEEGQEILQEDVGNSVEDPLLHFAKMLPPNDCRYALYDATYHTRRVKRKDLVFIFWAPEGAPLESRMIYSRSRVVMKKKLAGIRHEWEVNSLEDAQDRRALARKLGGRAVVSLEGSPV</sequence>
<dbReference type="SUPFAM" id="SSF55753">
    <property type="entry name" value="Actin depolymerizing proteins"/>
    <property type="match status" value="1"/>
</dbReference>